<sequence>MRGAVFAFLTAALANSVAGNTFIQPLPSRSFYNTSNSLVAVPFGTPSNVKLSEPSLVQTTGNIDLNDIASDEAWNKYKAKGLYYGCLLDMSNESAGKAMKDLRIPPSAESVWQGDLRNEIHKWGWHKAYYMPEVNCDFRDDPTMGTNRIGTALSALGLSPLPASAGGDNECYSIEHFDETLMEDEDDEIPIDEQYYNINGLDYPCTGAYYRFALNKKGGAIFAQNLLKPDSAVLENLGEDVPTSLLPQLHRGSDILWGYWVRDNPNLKNLFNYFVNHVRNDETLPLIARVLKNHGLERLPYWPGVELAMDSEDAEALLGSPIGSTIAHLLLQHKTALGVKNFEAIHVFRDNFPEDTSAGAIPEVQLLFRILDVPPDEVDDSDSDTEMEDASGVGRRRALKLKREDQDEGGVVVAVQQMGKRDFVHEHRVTVSLDAD</sequence>
<reference evidence="3 4" key="1">
    <citation type="journal article" date="2016" name="Sci. Rep.">
        <title>Draft genome sequencing and secretome analysis of fungal phytopathogen Ascochyta rabiei provides insight into the necrotrophic effector repertoire.</title>
        <authorList>
            <person name="Verma S."/>
            <person name="Gazara R.K."/>
            <person name="Nizam S."/>
            <person name="Parween S."/>
            <person name="Chattopadhyay D."/>
            <person name="Verma P.K."/>
        </authorList>
    </citation>
    <scope>NUCLEOTIDE SEQUENCE [LARGE SCALE GENOMIC DNA]</scope>
    <source>
        <strain evidence="3 4">ArDII</strain>
    </source>
</reference>
<comment type="caution">
    <text evidence="3">The sequence shown here is derived from an EMBL/GenBank/DDBJ whole genome shotgun (WGS) entry which is preliminary data.</text>
</comment>
<name>A0A163CWZ8_DIDRA</name>
<feature type="chain" id="PRO_5007842155" evidence="2">
    <location>
        <begin position="20"/>
        <end position="436"/>
    </location>
</feature>
<feature type="region of interest" description="Disordered" evidence="1">
    <location>
        <begin position="377"/>
        <end position="401"/>
    </location>
</feature>
<accession>A0A163CWZ8</accession>
<dbReference type="EMBL" id="JYNV01000209">
    <property type="protein sequence ID" value="KZM22752.1"/>
    <property type="molecule type" value="Genomic_DNA"/>
</dbReference>
<evidence type="ECO:0000313" key="4">
    <source>
        <dbReference type="Proteomes" id="UP000076837"/>
    </source>
</evidence>
<evidence type="ECO:0000256" key="2">
    <source>
        <dbReference type="SAM" id="SignalP"/>
    </source>
</evidence>
<keyword evidence="2" id="KW-0732">Signal</keyword>
<protein>
    <submittedName>
        <fullName evidence="3">Uncharacterized protein</fullName>
    </submittedName>
</protein>
<evidence type="ECO:0000313" key="3">
    <source>
        <dbReference type="EMBL" id="KZM22752.1"/>
    </source>
</evidence>
<proteinExistence type="predicted"/>
<gene>
    <name evidence="3" type="ORF">ST47_g6100</name>
</gene>
<evidence type="ECO:0000256" key="1">
    <source>
        <dbReference type="SAM" id="MobiDB-lite"/>
    </source>
</evidence>
<organism evidence="3 4">
    <name type="scientific">Didymella rabiei</name>
    <name type="common">Chickpea ascochyta blight fungus</name>
    <name type="synonym">Mycosphaerella rabiei</name>
    <dbReference type="NCBI Taxonomy" id="5454"/>
    <lineage>
        <taxon>Eukaryota</taxon>
        <taxon>Fungi</taxon>
        <taxon>Dikarya</taxon>
        <taxon>Ascomycota</taxon>
        <taxon>Pezizomycotina</taxon>
        <taxon>Dothideomycetes</taxon>
        <taxon>Pleosporomycetidae</taxon>
        <taxon>Pleosporales</taxon>
        <taxon>Pleosporineae</taxon>
        <taxon>Didymellaceae</taxon>
        <taxon>Ascochyta</taxon>
    </lineage>
</organism>
<feature type="signal peptide" evidence="2">
    <location>
        <begin position="1"/>
        <end position="19"/>
    </location>
</feature>
<feature type="compositionally biased region" description="Acidic residues" evidence="1">
    <location>
        <begin position="377"/>
        <end position="389"/>
    </location>
</feature>
<dbReference type="AlphaFoldDB" id="A0A163CWZ8"/>
<keyword evidence="4" id="KW-1185">Reference proteome</keyword>
<dbReference type="Proteomes" id="UP000076837">
    <property type="component" value="Unassembled WGS sequence"/>
</dbReference>